<feature type="transmembrane region" description="Helical" evidence="1">
    <location>
        <begin position="20"/>
        <end position="42"/>
    </location>
</feature>
<dbReference type="GeneID" id="8622767"/>
<keyword evidence="1" id="KW-0472">Membrane</keyword>
<name>Q54UQ8_DICDI</name>
<dbReference type="dictyBase" id="DDB_G0280885"/>
<evidence type="ECO:0000313" key="3">
    <source>
        <dbReference type="Proteomes" id="UP000002195"/>
    </source>
</evidence>
<dbReference type="RefSeq" id="XP_640963.1">
    <property type="nucleotide sequence ID" value="XM_635871.1"/>
</dbReference>
<dbReference type="KEGG" id="ddi:DDB_G0280885"/>
<accession>Q54UQ8</accession>
<dbReference type="VEuPathDB" id="AmoebaDB:DDB_G0280885"/>
<keyword evidence="1" id="KW-0812">Transmembrane</keyword>
<evidence type="ECO:0000313" key="2">
    <source>
        <dbReference type="EMBL" id="EAL66984.1"/>
    </source>
</evidence>
<protein>
    <submittedName>
        <fullName evidence="2">Uncharacterized protein</fullName>
    </submittedName>
</protein>
<dbReference type="HOGENOM" id="CLU_2763175_0_0_1"/>
<proteinExistence type="predicted"/>
<reference evidence="2 3" key="1">
    <citation type="journal article" date="2005" name="Nature">
        <title>The genome of the social amoeba Dictyostelium discoideum.</title>
        <authorList>
            <consortium name="The Dictyostelium discoideum Sequencing Consortium"/>
            <person name="Eichinger L."/>
            <person name="Pachebat J.A."/>
            <person name="Glockner G."/>
            <person name="Rajandream M.A."/>
            <person name="Sucgang R."/>
            <person name="Berriman M."/>
            <person name="Song J."/>
            <person name="Olsen R."/>
            <person name="Szafranski K."/>
            <person name="Xu Q."/>
            <person name="Tunggal B."/>
            <person name="Kummerfeld S."/>
            <person name="Madera M."/>
            <person name="Konfortov B.A."/>
            <person name="Rivero F."/>
            <person name="Bankier A.T."/>
            <person name="Lehmann R."/>
            <person name="Hamlin N."/>
            <person name="Davies R."/>
            <person name="Gaudet P."/>
            <person name="Fey P."/>
            <person name="Pilcher K."/>
            <person name="Chen G."/>
            <person name="Saunders D."/>
            <person name="Sodergren E."/>
            <person name="Davis P."/>
            <person name="Kerhornou A."/>
            <person name="Nie X."/>
            <person name="Hall N."/>
            <person name="Anjard C."/>
            <person name="Hemphill L."/>
            <person name="Bason N."/>
            <person name="Farbrother P."/>
            <person name="Desany B."/>
            <person name="Just E."/>
            <person name="Morio T."/>
            <person name="Rost R."/>
            <person name="Churcher C."/>
            <person name="Cooper J."/>
            <person name="Haydock S."/>
            <person name="van Driessche N."/>
            <person name="Cronin A."/>
            <person name="Goodhead I."/>
            <person name="Muzny D."/>
            <person name="Mourier T."/>
            <person name="Pain A."/>
            <person name="Lu M."/>
            <person name="Harper D."/>
            <person name="Lindsay R."/>
            <person name="Hauser H."/>
            <person name="James K."/>
            <person name="Quiles M."/>
            <person name="Madan Babu M."/>
            <person name="Saito T."/>
            <person name="Buchrieser C."/>
            <person name="Wardroper A."/>
            <person name="Felder M."/>
            <person name="Thangavelu M."/>
            <person name="Johnson D."/>
            <person name="Knights A."/>
            <person name="Loulseged H."/>
            <person name="Mungall K."/>
            <person name="Oliver K."/>
            <person name="Price C."/>
            <person name="Quail M.A."/>
            <person name="Urushihara H."/>
            <person name="Hernandez J."/>
            <person name="Rabbinowitsch E."/>
            <person name="Steffen D."/>
            <person name="Sanders M."/>
            <person name="Ma J."/>
            <person name="Kohara Y."/>
            <person name="Sharp S."/>
            <person name="Simmonds M."/>
            <person name="Spiegler S."/>
            <person name="Tivey A."/>
            <person name="Sugano S."/>
            <person name="White B."/>
            <person name="Walker D."/>
            <person name="Woodward J."/>
            <person name="Winckler T."/>
            <person name="Tanaka Y."/>
            <person name="Shaulsky G."/>
            <person name="Schleicher M."/>
            <person name="Weinstock G."/>
            <person name="Rosenthal A."/>
            <person name="Cox E.C."/>
            <person name="Chisholm R.L."/>
            <person name="Gibbs R."/>
            <person name="Loomis W.F."/>
            <person name="Platzer M."/>
            <person name="Kay R.R."/>
            <person name="Williams J."/>
            <person name="Dear P.H."/>
            <person name="Noegel A.A."/>
            <person name="Barrell B."/>
            <person name="Kuspa A."/>
        </authorList>
    </citation>
    <scope>NUCLEOTIDE SEQUENCE [LARGE SCALE GENOMIC DNA]</scope>
    <source>
        <strain evidence="2 3">AX4</strain>
    </source>
</reference>
<dbReference type="AlphaFoldDB" id="Q54UQ8"/>
<evidence type="ECO:0000256" key="1">
    <source>
        <dbReference type="SAM" id="Phobius"/>
    </source>
</evidence>
<organism evidence="2 3">
    <name type="scientific">Dictyostelium discoideum</name>
    <name type="common">Social amoeba</name>
    <dbReference type="NCBI Taxonomy" id="44689"/>
    <lineage>
        <taxon>Eukaryota</taxon>
        <taxon>Amoebozoa</taxon>
        <taxon>Evosea</taxon>
        <taxon>Eumycetozoa</taxon>
        <taxon>Dictyostelia</taxon>
        <taxon>Dictyosteliales</taxon>
        <taxon>Dictyosteliaceae</taxon>
        <taxon>Dictyostelium</taxon>
    </lineage>
</organism>
<dbReference type="PaxDb" id="44689-DDB0215232"/>
<keyword evidence="1" id="KW-1133">Transmembrane helix</keyword>
<dbReference type="InParanoid" id="Q54UQ8"/>
<dbReference type="Proteomes" id="UP000002195">
    <property type="component" value="Unassembled WGS sequence"/>
</dbReference>
<dbReference type="EMBL" id="AAFI02000039">
    <property type="protein sequence ID" value="EAL66984.1"/>
    <property type="molecule type" value="Genomic_DNA"/>
</dbReference>
<sequence>MLAYRSAMQIITIQYQHHRLISNSTISNGITVIFIIYQYAIIVNTHPTTSLLDSQTQPITCVQTTTVSSS</sequence>
<gene>
    <name evidence="2" type="ORF">DDB_G0280885</name>
</gene>
<comment type="caution">
    <text evidence="2">The sequence shown here is derived from an EMBL/GenBank/DDBJ whole genome shotgun (WGS) entry which is preliminary data.</text>
</comment>
<keyword evidence="3" id="KW-1185">Reference proteome</keyword>